<dbReference type="PANTHER" id="PTHR34874:SF3">
    <property type="entry name" value="SULFURTRANSFERASE TUSD"/>
    <property type="match status" value="1"/>
</dbReference>
<accession>L0WA17</accession>
<evidence type="ECO:0000256" key="1">
    <source>
        <dbReference type="ARBA" id="ARBA00004496"/>
    </source>
</evidence>
<proteinExistence type="inferred from homology"/>
<dbReference type="OrthoDB" id="9787483at2"/>
<evidence type="ECO:0000256" key="3">
    <source>
        <dbReference type="ARBA" id="ARBA00022490"/>
    </source>
</evidence>
<evidence type="ECO:0000256" key="2">
    <source>
        <dbReference type="ARBA" id="ARBA00007067"/>
    </source>
</evidence>
<organism evidence="5 6">
    <name type="scientific">Alcanivorax hongdengensis A-11-3</name>
    <dbReference type="NCBI Taxonomy" id="1177179"/>
    <lineage>
        <taxon>Bacteria</taxon>
        <taxon>Pseudomonadati</taxon>
        <taxon>Pseudomonadota</taxon>
        <taxon>Gammaproteobacteria</taxon>
        <taxon>Oceanospirillales</taxon>
        <taxon>Alcanivoracaceae</taxon>
        <taxon>Alcanivorax</taxon>
    </lineage>
</organism>
<dbReference type="InterPro" id="IPR027396">
    <property type="entry name" value="DsrEFH-like"/>
</dbReference>
<dbReference type="STRING" id="1177179.A11A3_12810"/>
<comment type="caution">
    <text evidence="5">The sequence shown here is derived from an EMBL/GenBank/DDBJ whole genome shotgun (WGS) entry which is preliminary data.</text>
</comment>
<evidence type="ECO:0000313" key="6">
    <source>
        <dbReference type="Proteomes" id="UP000010164"/>
    </source>
</evidence>
<sequence>MRFSLLVMAAPDCPAALTALRTAQILINHPEHSLYRLFFYGDGVSLANALAWRGDDDQAGAAQLWQAFVRDHEVDASVCVGAAQRRGVCDDKLASQRQRHGNLAPGFTLAGLGQWADAQRQSEQVIQFG</sequence>
<dbReference type="PATRIC" id="fig|1177179.3.peg.2548"/>
<name>L0WA17_9GAMM</name>
<protein>
    <submittedName>
        <fullName evidence="5">DsrE/DsrF-like family protein</fullName>
    </submittedName>
</protein>
<dbReference type="InterPro" id="IPR003787">
    <property type="entry name" value="Sulphur_relay_DsrE/F-like"/>
</dbReference>
<dbReference type="PANTHER" id="PTHR34874">
    <property type="entry name" value="PROTEIN YCHN"/>
    <property type="match status" value="1"/>
</dbReference>
<dbReference type="NCBIfam" id="NF001237">
    <property type="entry name" value="PRK00207.1"/>
    <property type="match status" value="1"/>
</dbReference>
<dbReference type="RefSeq" id="WP_008929734.1">
    <property type="nucleotide sequence ID" value="NZ_AMRJ01000022.1"/>
</dbReference>
<dbReference type="AlphaFoldDB" id="L0WA17"/>
<dbReference type="Proteomes" id="UP000010164">
    <property type="component" value="Unassembled WGS sequence"/>
</dbReference>
<dbReference type="SUPFAM" id="SSF75169">
    <property type="entry name" value="DsrEFH-like"/>
    <property type="match status" value="1"/>
</dbReference>
<dbReference type="EMBL" id="AMRJ01000022">
    <property type="protein sequence ID" value="EKF73608.1"/>
    <property type="molecule type" value="Genomic_DNA"/>
</dbReference>
<comment type="similarity">
    <text evidence="2">Belongs to the DsrE/TusD family.</text>
</comment>
<dbReference type="Gene3D" id="3.40.1260.10">
    <property type="entry name" value="DsrEFH-like"/>
    <property type="match status" value="1"/>
</dbReference>
<comment type="subcellular location">
    <subcellularLocation>
        <location evidence="1">Cytoplasm</location>
    </subcellularLocation>
</comment>
<dbReference type="GO" id="GO:0097163">
    <property type="term" value="F:sulfur carrier activity"/>
    <property type="evidence" value="ECO:0007669"/>
    <property type="project" value="TreeGrafter"/>
</dbReference>
<keyword evidence="3" id="KW-0963">Cytoplasm</keyword>
<dbReference type="eggNOG" id="COG1553">
    <property type="taxonomic scope" value="Bacteria"/>
</dbReference>
<gene>
    <name evidence="5" type="ORF">A11A3_12810</name>
</gene>
<dbReference type="Pfam" id="PF02635">
    <property type="entry name" value="DsrE"/>
    <property type="match status" value="1"/>
</dbReference>
<dbReference type="InterPro" id="IPR017463">
    <property type="entry name" value="Sulphur_relay_TusD/DsrE"/>
</dbReference>
<reference evidence="5 6" key="1">
    <citation type="journal article" date="2012" name="J. Bacteriol.">
        <title>Genome Sequence of the Alkane-Degrading Bacterium Alcanivorax hongdengensis Type Strain A-11-3.</title>
        <authorList>
            <person name="Lai Q."/>
            <person name="Shao Z."/>
        </authorList>
    </citation>
    <scope>NUCLEOTIDE SEQUENCE [LARGE SCALE GENOMIC DNA]</scope>
    <source>
        <strain evidence="5 6">A-11-3</strain>
    </source>
</reference>
<dbReference type="GO" id="GO:0016783">
    <property type="term" value="F:sulfurtransferase activity"/>
    <property type="evidence" value="ECO:0007669"/>
    <property type="project" value="InterPro"/>
</dbReference>
<dbReference type="NCBIfam" id="TIGR03012">
    <property type="entry name" value="sulf_tusD_dsrE"/>
    <property type="match status" value="1"/>
</dbReference>
<evidence type="ECO:0000313" key="5">
    <source>
        <dbReference type="EMBL" id="EKF73608.1"/>
    </source>
</evidence>
<dbReference type="GO" id="GO:1990228">
    <property type="term" value="C:sulfurtransferase complex"/>
    <property type="evidence" value="ECO:0007669"/>
    <property type="project" value="TreeGrafter"/>
</dbReference>
<dbReference type="GO" id="GO:0002143">
    <property type="term" value="P:tRNA wobble position uridine thiolation"/>
    <property type="evidence" value="ECO:0007669"/>
    <property type="project" value="TreeGrafter"/>
</dbReference>
<keyword evidence="4" id="KW-0808">Transferase</keyword>
<keyword evidence="6" id="KW-1185">Reference proteome</keyword>
<evidence type="ECO:0000256" key="4">
    <source>
        <dbReference type="ARBA" id="ARBA00022679"/>
    </source>
</evidence>